<evidence type="ECO:0000256" key="3">
    <source>
        <dbReference type="ARBA" id="ARBA00006669"/>
    </source>
</evidence>
<feature type="transmembrane region" description="Helical" evidence="10">
    <location>
        <begin position="173"/>
        <end position="192"/>
    </location>
</feature>
<evidence type="ECO:0000313" key="11">
    <source>
        <dbReference type="EMBL" id="MFC0319374.1"/>
    </source>
</evidence>
<evidence type="ECO:0000256" key="1">
    <source>
        <dbReference type="ARBA" id="ARBA00002672"/>
    </source>
</evidence>
<sequence>MAEWLTIFKEQLIQTPLIQWFGVLFGIAEVLLARYNKVALYPCGIISILITMFVLYEAGLYAEILLNAYYLVMSIYGWYYWLRKGSSEKVPITTCSTSDWLVVAGFLLLGTPFLYKILIHFTDSTVPLWDTWVSVTAWAGMWLLAKRKIENWLLLNISNAFAIPLYIHKDLLLYAILTLILFIVAIFGYFAWKKKIYRQLNV</sequence>
<comment type="subcellular location">
    <subcellularLocation>
        <location evidence="2">Cell membrane</location>
        <topology evidence="2">Multi-pass membrane protein</topology>
    </subcellularLocation>
</comment>
<gene>
    <name evidence="11" type="primary">pnuC</name>
    <name evidence="11" type="ORF">ACFFI0_13730</name>
</gene>
<keyword evidence="9 10" id="KW-0472">Membrane</keyword>
<comment type="function">
    <text evidence="1">Required for nicotinamide riboside transport across the inner membrane.</text>
</comment>
<accession>A0ABV6HKF3</accession>
<dbReference type="NCBIfam" id="TIGR01528">
    <property type="entry name" value="NMN_trans_PnuC"/>
    <property type="match status" value="1"/>
</dbReference>
<dbReference type="EMBL" id="JBHLWO010000002">
    <property type="protein sequence ID" value="MFC0319374.1"/>
    <property type="molecule type" value="Genomic_DNA"/>
</dbReference>
<evidence type="ECO:0000256" key="9">
    <source>
        <dbReference type="ARBA" id="ARBA00023136"/>
    </source>
</evidence>
<dbReference type="Pfam" id="PF04973">
    <property type="entry name" value="NMN_transporter"/>
    <property type="match status" value="1"/>
</dbReference>
<protein>
    <recommendedName>
        <fullName evidence="4">Nicotinamide riboside transporter PnuC</fullName>
    </recommendedName>
</protein>
<evidence type="ECO:0000256" key="2">
    <source>
        <dbReference type="ARBA" id="ARBA00004651"/>
    </source>
</evidence>
<keyword evidence="6" id="KW-1003">Cell membrane</keyword>
<feature type="transmembrane region" description="Helical" evidence="10">
    <location>
        <begin position="101"/>
        <end position="121"/>
    </location>
</feature>
<keyword evidence="5" id="KW-0813">Transport</keyword>
<evidence type="ECO:0000256" key="10">
    <source>
        <dbReference type="SAM" id="Phobius"/>
    </source>
</evidence>
<dbReference type="PANTHER" id="PTHR36122:SF2">
    <property type="entry name" value="NICOTINAMIDE RIBOSIDE TRANSPORTER PNUC"/>
    <property type="match status" value="1"/>
</dbReference>
<evidence type="ECO:0000256" key="6">
    <source>
        <dbReference type="ARBA" id="ARBA00022475"/>
    </source>
</evidence>
<proteinExistence type="inferred from homology"/>
<reference evidence="11 12" key="1">
    <citation type="submission" date="2024-09" db="EMBL/GenBank/DDBJ databases">
        <authorList>
            <person name="Sun Q."/>
            <person name="Mori K."/>
        </authorList>
    </citation>
    <scope>NUCLEOTIDE SEQUENCE [LARGE SCALE GENOMIC DNA]</scope>
    <source>
        <strain evidence="11 12">CCM 7765</strain>
    </source>
</reference>
<name>A0ABV6HKF3_9SPHI</name>
<dbReference type="InterPro" id="IPR006419">
    <property type="entry name" value="NMN_transpt_PnuC"/>
</dbReference>
<comment type="similarity">
    <text evidence="3">Belongs to the nicotinamide ribonucleoside (NR) uptake permease (TC 4.B.1) family.</text>
</comment>
<feature type="transmembrane region" description="Helical" evidence="10">
    <location>
        <begin position="64"/>
        <end position="81"/>
    </location>
</feature>
<keyword evidence="7 10" id="KW-0812">Transmembrane</keyword>
<evidence type="ECO:0000256" key="8">
    <source>
        <dbReference type="ARBA" id="ARBA00022989"/>
    </source>
</evidence>
<keyword evidence="12" id="KW-1185">Reference proteome</keyword>
<evidence type="ECO:0000256" key="5">
    <source>
        <dbReference type="ARBA" id="ARBA00022448"/>
    </source>
</evidence>
<feature type="transmembrane region" description="Helical" evidence="10">
    <location>
        <begin position="39"/>
        <end position="58"/>
    </location>
</feature>
<dbReference type="RefSeq" id="WP_013666925.1">
    <property type="nucleotide sequence ID" value="NZ_JBHLWO010000002.1"/>
</dbReference>
<dbReference type="Proteomes" id="UP001589774">
    <property type="component" value="Unassembled WGS sequence"/>
</dbReference>
<keyword evidence="8 10" id="KW-1133">Transmembrane helix</keyword>
<evidence type="ECO:0000313" key="12">
    <source>
        <dbReference type="Proteomes" id="UP001589774"/>
    </source>
</evidence>
<evidence type="ECO:0000256" key="7">
    <source>
        <dbReference type="ARBA" id="ARBA00022692"/>
    </source>
</evidence>
<evidence type="ECO:0000256" key="4">
    <source>
        <dbReference type="ARBA" id="ARBA00017522"/>
    </source>
</evidence>
<dbReference type="PANTHER" id="PTHR36122">
    <property type="entry name" value="NICOTINAMIDE RIBOSIDE TRANSPORTER PNUC"/>
    <property type="match status" value="1"/>
</dbReference>
<organism evidence="11 12">
    <name type="scientific">Olivibacter oleidegradans</name>
    <dbReference type="NCBI Taxonomy" id="760123"/>
    <lineage>
        <taxon>Bacteria</taxon>
        <taxon>Pseudomonadati</taxon>
        <taxon>Bacteroidota</taxon>
        <taxon>Sphingobacteriia</taxon>
        <taxon>Sphingobacteriales</taxon>
        <taxon>Sphingobacteriaceae</taxon>
        <taxon>Olivibacter</taxon>
    </lineage>
</organism>
<comment type="caution">
    <text evidence="11">The sequence shown here is derived from an EMBL/GenBank/DDBJ whole genome shotgun (WGS) entry which is preliminary data.</text>
</comment>
<feature type="transmembrane region" description="Helical" evidence="10">
    <location>
        <begin position="12"/>
        <end position="32"/>
    </location>
</feature>